<name>A0AAV9NDQ1_9EURO</name>
<gene>
    <name evidence="2" type="ORF">LTR84_013057</name>
</gene>
<organism evidence="2 3">
    <name type="scientific">Exophiala bonariae</name>
    <dbReference type="NCBI Taxonomy" id="1690606"/>
    <lineage>
        <taxon>Eukaryota</taxon>
        <taxon>Fungi</taxon>
        <taxon>Dikarya</taxon>
        <taxon>Ascomycota</taxon>
        <taxon>Pezizomycotina</taxon>
        <taxon>Eurotiomycetes</taxon>
        <taxon>Chaetothyriomycetidae</taxon>
        <taxon>Chaetothyriales</taxon>
        <taxon>Herpotrichiellaceae</taxon>
        <taxon>Exophiala</taxon>
    </lineage>
</organism>
<evidence type="ECO:0000313" key="2">
    <source>
        <dbReference type="EMBL" id="KAK5055307.1"/>
    </source>
</evidence>
<dbReference type="GeneID" id="89981193"/>
<protein>
    <submittedName>
        <fullName evidence="2">Uncharacterized protein</fullName>
    </submittedName>
</protein>
<evidence type="ECO:0000256" key="1">
    <source>
        <dbReference type="SAM" id="MobiDB-lite"/>
    </source>
</evidence>
<dbReference type="AlphaFoldDB" id="A0AAV9NDQ1"/>
<evidence type="ECO:0000313" key="3">
    <source>
        <dbReference type="Proteomes" id="UP001358417"/>
    </source>
</evidence>
<feature type="region of interest" description="Disordered" evidence="1">
    <location>
        <begin position="35"/>
        <end position="68"/>
    </location>
</feature>
<keyword evidence="3" id="KW-1185">Reference proteome</keyword>
<dbReference type="RefSeq" id="XP_064707738.1">
    <property type="nucleotide sequence ID" value="XM_064856562.1"/>
</dbReference>
<feature type="compositionally biased region" description="Low complexity" evidence="1">
    <location>
        <begin position="43"/>
        <end position="55"/>
    </location>
</feature>
<accession>A0AAV9NDQ1</accession>
<proteinExistence type="predicted"/>
<dbReference type="Proteomes" id="UP001358417">
    <property type="component" value="Unassembled WGS sequence"/>
</dbReference>
<comment type="caution">
    <text evidence="2">The sequence shown here is derived from an EMBL/GenBank/DDBJ whole genome shotgun (WGS) entry which is preliminary data.</text>
</comment>
<reference evidence="2 3" key="1">
    <citation type="submission" date="2023-08" db="EMBL/GenBank/DDBJ databases">
        <title>Black Yeasts Isolated from many extreme environments.</title>
        <authorList>
            <person name="Coleine C."/>
            <person name="Stajich J.E."/>
            <person name="Selbmann L."/>
        </authorList>
    </citation>
    <scope>NUCLEOTIDE SEQUENCE [LARGE SCALE GENOMIC DNA]</scope>
    <source>
        <strain evidence="2 3">CCFEE 5792</strain>
    </source>
</reference>
<sequence length="102" mass="10799">MSSPVNSFLSLIPTLHRVAVIAPFSNTESDESVVPVVQKARRSSSTATADSNTADEPTLPSETEIVASPTEDVNVEVAVAEEAEQPVAVQKIGLHQFLKLGN</sequence>
<dbReference type="EMBL" id="JAVRRD010000009">
    <property type="protein sequence ID" value="KAK5055307.1"/>
    <property type="molecule type" value="Genomic_DNA"/>
</dbReference>